<dbReference type="Pfam" id="PF14035">
    <property type="entry name" value="YlzJ"/>
    <property type="match status" value="1"/>
</dbReference>
<dbReference type="AlphaFoldDB" id="A0AAW5E0S1"/>
<name>A0AAW5E0S1_9BACI</name>
<dbReference type="Proteomes" id="UP001431131">
    <property type="component" value="Unassembled WGS sequence"/>
</dbReference>
<comment type="caution">
    <text evidence="1">The sequence shown here is derived from an EMBL/GenBank/DDBJ whole genome shotgun (WGS) entry which is preliminary data.</text>
</comment>
<evidence type="ECO:0000313" key="2">
    <source>
        <dbReference type="Proteomes" id="UP001431131"/>
    </source>
</evidence>
<protein>
    <submittedName>
        <fullName evidence="1">YlzJ-like family protein</fullName>
    </submittedName>
</protein>
<dbReference type="EMBL" id="JAKTTI010000001">
    <property type="protein sequence ID" value="MCH1623727.1"/>
    <property type="molecule type" value="Genomic_DNA"/>
</dbReference>
<organism evidence="1 2">
    <name type="scientific">Fredinandcohnia quinoae</name>
    <dbReference type="NCBI Taxonomy" id="2918902"/>
    <lineage>
        <taxon>Bacteria</taxon>
        <taxon>Bacillati</taxon>
        <taxon>Bacillota</taxon>
        <taxon>Bacilli</taxon>
        <taxon>Bacillales</taxon>
        <taxon>Bacillaceae</taxon>
        <taxon>Fredinandcohnia</taxon>
    </lineage>
</organism>
<accession>A0AAW5E0S1</accession>
<dbReference type="RefSeq" id="WP_240251667.1">
    <property type="nucleotide sequence ID" value="NZ_JAKTTI010000001.1"/>
</dbReference>
<proteinExistence type="predicted"/>
<sequence length="73" mass="8581">MILYTMMPREMIFPQVEEEYPVQKIVEFNGVTLAVSQTTNLEYRIERILSTDPQHYLQQDYTPGQSIKVSDLI</sequence>
<evidence type="ECO:0000313" key="1">
    <source>
        <dbReference type="EMBL" id="MCH1623727.1"/>
    </source>
</evidence>
<dbReference type="InterPro" id="IPR025619">
    <property type="entry name" value="YlzJ"/>
</dbReference>
<gene>
    <name evidence="1" type="ORF">MJG50_00195</name>
</gene>
<reference evidence="1" key="1">
    <citation type="submission" date="2022-02" db="EMBL/GenBank/DDBJ databases">
        <title>Fredinandcohnia quinoae sp. nov. isolated from Chenopodium quinoa seeds.</title>
        <authorList>
            <person name="Saati-Santamaria Z."/>
            <person name="Flores-Felix J.D."/>
            <person name="Igual J.M."/>
            <person name="Velazquez E."/>
            <person name="Garcia-Fraile P."/>
            <person name="Martinez-Molina E."/>
        </authorList>
    </citation>
    <scope>NUCLEOTIDE SEQUENCE</scope>
    <source>
        <strain evidence="1">SECRCQ15</strain>
    </source>
</reference>
<keyword evidence="2" id="KW-1185">Reference proteome</keyword>